<feature type="domain" description="LysM" evidence="1">
    <location>
        <begin position="13"/>
        <end position="57"/>
    </location>
</feature>
<dbReference type="PROSITE" id="PS51782">
    <property type="entry name" value="LYSM"/>
    <property type="match status" value="2"/>
</dbReference>
<name>A0A2S3ZTV6_ARTGL</name>
<dbReference type="SUPFAM" id="SSF54106">
    <property type="entry name" value="LysM domain"/>
    <property type="match status" value="1"/>
</dbReference>
<proteinExistence type="predicted"/>
<dbReference type="AlphaFoldDB" id="A0A2S3ZTV6"/>
<evidence type="ECO:0000313" key="2">
    <source>
        <dbReference type="EMBL" id="POH72287.1"/>
    </source>
</evidence>
<dbReference type="EMBL" id="PPXC01000015">
    <property type="protein sequence ID" value="POH72287.1"/>
    <property type="molecule type" value="Genomic_DNA"/>
</dbReference>
<feature type="domain" description="LysM" evidence="1">
    <location>
        <begin position="86"/>
        <end position="131"/>
    </location>
</feature>
<dbReference type="Pfam" id="PF01476">
    <property type="entry name" value="LysM"/>
    <property type="match status" value="2"/>
</dbReference>
<evidence type="ECO:0000259" key="1">
    <source>
        <dbReference type="PROSITE" id="PS51782"/>
    </source>
</evidence>
<evidence type="ECO:0000313" key="3">
    <source>
        <dbReference type="Proteomes" id="UP000237061"/>
    </source>
</evidence>
<dbReference type="CDD" id="cd00118">
    <property type="entry name" value="LysM"/>
    <property type="match status" value="2"/>
</dbReference>
<sequence length="219" mass="23638">MGQVTLDASGVPENYTVVQDDTTEGIQLRFGISAQHLAKANKVSGVHTVGVNYFLHLEDVVALQVKPVDINSGTGPTVKNHEGAPIFYTTVDGDTFDSLGYQFRISTEALLRYNRFLPQGSTIPAGTKIALMPNELTIRGAQGPFTADSNDVPLSYTTAAGDIDSQVAARFNLEIVQLLHANRPLDNSTPAWFAYTDHPSGELQANQTISLSGEHPIQK</sequence>
<reference evidence="2 3" key="1">
    <citation type="submission" date="2018-01" db="EMBL/GenBank/DDBJ databases">
        <title>Arthrobacter sp. nov., from glaciers in China.</title>
        <authorList>
            <person name="Liu Q."/>
            <person name="Xin Y.-H."/>
        </authorList>
    </citation>
    <scope>NUCLEOTIDE SEQUENCE [LARGE SCALE GENOMIC DNA]</scope>
    <source>
        <strain evidence="2 3">HLT2-12-2</strain>
    </source>
</reference>
<comment type="caution">
    <text evidence="2">The sequence shown here is derived from an EMBL/GenBank/DDBJ whole genome shotgun (WGS) entry which is preliminary data.</text>
</comment>
<gene>
    <name evidence="2" type="ORF">CVS27_16565</name>
</gene>
<dbReference type="Gene3D" id="3.10.350.10">
    <property type="entry name" value="LysM domain"/>
    <property type="match status" value="1"/>
</dbReference>
<keyword evidence="3" id="KW-1185">Reference proteome</keyword>
<dbReference type="InterPro" id="IPR036779">
    <property type="entry name" value="LysM_dom_sf"/>
</dbReference>
<dbReference type="Proteomes" id="UP000237061">
    <property type="component" value="Unassembled WGS sequence"/>
</dbReference>
<organism evidence="2 3">
    <name type="scientific">Arthrobacter glacialis</name>
    <dbReference type="NCBI Taxonomy" id="1664"/>
    <lineage>
        <taxon>Bacteria</taxon>
        <taxon>Bacillati</taxon>
        <taxon>Actinomycetota</taxon>
        <taxon>Actinomycetes</taxon>
        <taxon>Micrococcales</taxon>
        <taxon>Micrococcaceae</taxon>
        <taxon>Arthrobacter</taxon>
    </lineage>
</organism>
<dbReference type="InterPro" id="IPR018392">
    <property type="entry name" value="LysM"/>
</dbReference>
<accession>A0A2S3ZTV6</accession>
<protein>
    <recommendedName>
        <fullName evidence="1">LysM domain-containing protein</fullName>
    </recommendedName>
</protein>